<gene>
    <name evidence="2" type="ORF">TASK_LOCUS8913</name>
</gene>
<proteinExistence type="predicted"/>
<keyword evidence="1" id="KW-0812">Transmembrane</keyword>
<accession>A0A0R3WDR0</accession>
<protein>
    <submittedName>
        <fullName evidence="4">G_PROTEIN_RECEP_F1_2 domain-containing protein</fullName>
    </submittedName>
</protein>
<evidence type="ECO:0000256" key="1">
    <source>
        <dbReference type="SAM" id="Phobius"/>
    </source>
</evidence>
<reference evidence="4" key="1">
    <citation type="submission" date="2017-02" db="UniProtKB">
        <authorList>
            <consortium name="WormBaseParasite"/>
        </authorList>
    </citation>
    <scope>IDENTIFICATION</scope>
</reference>
<dbReference type="AlphaFoldDB" id="A0A0R3WDR0"/>
<evidence type="ECO:0000313" key="2">
    <source>
        <dbReference type="EMBL" id="VDK41273.1"/>
    </source>
</evidence>
<keyword evidence="1" id="KW-1133">Transmembrane helix</keyword>
<reference evidence="2 3" key="2">
    <citation type="submission" date="2018-11" db="EMBL/GenBank/DDBJ databases">
        <authorList>
            <consortium name="Pathogen Informatics"/>
        </authorList>
    </citation>
    <scope>NUCLEOTIDE SEQUENCE [LARGE SCALE GENOMIC DNA]</scope>
</reference>
<dbReference type="WBParaSite" id="TASK_0000891201-mRNA-1">
    <property type="protein sequence ID" value="TASK_0000891201-mRNA-1"/>
    <property type="gene ID" value="TASK_0000891201"/>
</dbReference>
<feature type="transmembrane region" description="Helical" evidence="1">
    <location>
        <begin position="20"/>
        <end position="39"/>
    </location>
</feature>
<name>A0A0R3WDR0_TAEAS</name>
<dbReference type="EMBL" id="UYRS01018926">
    <property type="protein sequence ID" value="VDK41273.1"/>
    <property type="molecule type" value="Genomic_DNA"/>
</dbReference>
<evidence type="ECO:0000313" key="4">
    <source>
        <dbReference type="WBParaSite" id="TASK_0000891201-mRNA-1"/>
    </source>
</evidence>
<sequence length="148" mass="16078">MERSLNRAQAIVTVAENLVMAAIVCPLLIYCGLTMVVEWHLKNLWGSRQCEILEPPGQTSPWSCDMDYIVDTTVSLTNTCSAAATAFNTGNGPLCDTITGSSNRQQHQLLAMIAMTRENVDVEARSWEATRTSLSAFELVVIVVGVGS</sequence>
<evidence type="ECO:0000313" key="3">
    <source>
        <dbReference type="Proteomes" id="UP000282613"/>
    </source>
</evidence>
<dbReference type="Proteomes" id="UP000282613">
    <property type="component" value="Unassembled WGS sequence"/>
</dbReference>
<organism evidence="4">
    <name type="scientific">Taenia asiatica</name>
    <name type="common">Asian tapeworm</name>
    <dbReference type="NCBI Taxonomy" id="60517"/>
    <lineage>
        <taxon>Eukaryota</taxon>
        <taxon>Metazoa</taxon>
        <taxon>Spiralia</taxon>
        <taxon>Lophotrochozoa</taxon>
        <taxon>Platyhelminthes</taxon>
        <taxon>Cestoda</taxon>
        <taxon>Eucestoda</taxon>
        <taxon>Cyclophyllidea</taxon>
        <taxon>Taeniidae</taxon>
        <taxon>Taenia</taxon>
    </lineage>
</organism>
<keyword evidence="1" id="KW-0472">Membrane</keyword>
<keyword evidence="3" id="KW-1185">Reference proteome</keyword>